<keyword evidence="8 10" id="KW-0472">Membrane</keyword>
<evidence type="ECO:0000313" key="12">
    <source>
        <dbReference type="Proteomes" id="UP000182680"/>
    </source>
</evidence>
<sequence length="480" mass="52824">MFQKYFSFAEARRFYSIGLPIFIAQLSQTGMTFVDTAMAGQYSAEHMAAVAVGSSVWVPISLLGIGCLLALPPLSAQVVGAGRPEKAAHLLRQGLWLTLGLSIVLMSLFYTISWNMESFGLNPEMAHISGGFLRAIMWGLPGFMLFVNLRSFLEGFARTRPAMIIGMLGLTVNIPCNFIFIYGKFGMPELGGVGCGVATAISFWSMALGMFFYLHRDPQCAQVRPLFMPLWRNCRKTGEKPAREAQENCLPRFDAPLIWRILRIGMPGALALFFEVSLFALSAILLAPLGTIMVAGHQIALNFGSLAFMVPLSLCMTVTIRVGRCLGAQDLERARMAARTALVLSVVFALIIAAITISFRQNIVRIYTDNPEVTALAMHLLLFQAAYQVVDGLQVTGIGILRGYNDTRVISIICFIAYWVIGLPLGFTLARTNIIVPYLGAEGFWIAYIVALGFGALCYLSRVRFLHSLAPQVVFSRIRR</sequence>
<dbReference type="GO" id="GO:0015297">
    <property type="term" value="F:antiporter activity"/>
    <property type="evidence" value="ECO:0007669"/>
    <property type="project" value="UniProtKB-KW"/>
</dbReference>
<feature type="transmembrane region" description="Helical" evidence="10">
    <location>
        <begin position="299"/>
        <end position="320"/>
    </location>
</feature>
<keyword evidence="2" id="KW-0813">Transport</keyword>
<dbReference type="InterPro" id="IPR050222">
    <property type="entry name" value="MATE_MdtK"/>
</dbReference>
<feature type="transmembrane region" description="Helical" evidence="10">
    <location>
        <begin position="435"/>
        <end position="460"/>
    </location>
</feature>
<dbReference type="RefSeq" id="WP_072311984.1">
    <property type="nucleotide sequence ID" value="NZ_FPIW01000031.1"/>
</dbReference>
<organism evidence="11 12">
    <name type="scientific">Desulfovibrio desulfuricans</name>
    <dbReference type="NCBI Taxonomy" id="876"/>
    <lineage>
        <taxon>Bacteria</taxon>
        <taxon>Pseudomonadati</taxon>
        <taxon>Thermodesulfobacteriota</taxon>
        <taxon>Desulfovibrionia</taxon>
        <taxon>Desulfovibrionales</taxon>
        <taxon>Desulfovibrionaceae</taxon>
        <taxon>Desulfovibrio</taxon>
    </lineage>
</organism>
<keyword evidence="7" id="KW-0406">Ion transport</keyword>
<dbReference type="InterPro" id="IPR002528">
    <property type="entry name" value="MATE_fam"/>
</dbReference>
<reference evidence="12" key="1">
    <citation type="submission" date="2016-11" db="EMBL/GenBank/DDBJ databases">
        <authorList>
            <person name="Jaros S."/>
            <person name="Januszkiewicz K."/>
            <person name="Wedrychowicz H."/>
        </authorList>
    </citation>
    <scope>NUCLEOTIDE SEQUENCE [LARGE SCALE GENOMIC DNA]</scope>
    <source>
        <strain evidence="12">DSM 7057</strain>
    </source>
</reference>
<evidence type="ECO:0000256" key="4">
    <source>
        <dbReference type="ARBA" id="ARBA00022475"/>
    </source>
</evidence>
<dbReference type="NCBIfam" id="TIGR00797">
    <property type="entry name" value="matE"/>
    <property type="match status" value="2"/>
</dbReference>
<feature type="transmembrane region" description="Helical" evidence="10">
    <location>
        <begin position="132"/>
        <end position="149"/>
    </location>
</feature>
<feature type="transmembrane region" description="Helical" evidence="10">
    <location>
        <begin position="161"/>
        <end position="185"/>
    </location>
</feature>
<dbReference type="GO" id="GO:0006811">
    <property type="term" value="P:monoatomic ion transport"/>
    <property type="evidence" value="ECO:0007669"/>
    <property type="project" value="UniProtKB-KW"/>
</dbReference>
<dbReference type="CDD" id="cd13131">
    <property type="entry name" value="MATE_NorM_like"/>
    <property type="match status" value="1"/>
</dbReference>
<dbReference type="GO" id="GO:0005886">
    <property type="term" value="C:plasma membrane"/>
    <property type="evidence" value="ECO:0007669"/>
    <property type="project" value="UniProtKB-SubCell"/>
</dbReference>
<feature type="transmembrane region" description="Helical" evidence="10">
    <location>
        <begin position="94"/>
        <end position="112"/>
    </location>
</feature>
<evidence type="ECO:0000313" key="11">
    <source>
        <dbReference type="EMBL" id="SFW54659.1"/>
    </source>
</evidence>
<dbReference type="PIRSF" id="PIRSF006603">
    <property type="entry name" value="DinF"/>
    <property type="match status" value="1"/>
</dbReference>
<dbReference type="Proteomes" id="UP000182680">
    <property type="component" value="Unassembled WGS sequence"/>
</dbReference>
<keyword evidence="6 10" id="KW-1133">Transmembrane helix</keyword>
<dbReference type="PANTHER" id="PTHR43298:SF2">
    <property type="entry name" value="FMN_FAD EXPORTER YEEO-RELATED"/>
    <property type="match status" value="1"/>
</dbReference>
<feature type="transmembrane region" description="Helical" evidence="10">
    <location>
        <begin position="14"/>
        <end position="34"/>
    </location>
</feature>
<evidence type="ECO:0000256" key="3">
    <source>
        <dbReference type="ARBA" id="ARBA00022449"/>
    </source>
</evidence>
<feature type="transmembrane region" description="Helical" evidence="10">
    <location>
        <begin position="341"/>
        <end position="359"/>
    </location>
</feature>
<keyword evidence="3" id="KW-0050">Antiport</keyword>
<proteinExistence type="predicted"/>
<evidence type="ECO:0000256" key="5">
    <source>
        <dbReference type="ARBA" id="ARBA00022692"/>
    </source>
</evidence>
<dbReference type="GO" id="GO:0042910">
    <property type="term" value="F:xenobiotic transmembrane transporter activity"/>
    <property type="evidence" value="ECO:0007669"/>
    <property type="project" value="InterPro"/>
</dbReference>
<dbReference type="Pfam" id="PF01554">
    <property type="entry name" value="MatE"/>
    <property type="match status" value="2"/>
</dbReference>
<feature type="transmembrane region" description="Helical" evidence="10">
    <location>
        <begin position="54"/>
        <end position="74"/>
    </location>
</feature>
<dbReference type="AlphaFoldDB" id="A0AA94HTB9"/>
<accession>A0AA94HTB9</accession>
<feature type="transmembrane region" description="Helical" evidence="10">
    <location>
        <begin position="269"/>
        <end position="293"/>
    </location>
</feature>
<protein>
    <recommendedName>
        <fullName evidence="9">Multidrug-efflux transporter</fullName>
    </recommendedName>
</protein>
<dbReference type="EMBL" id="FPIW01000031">
    <property type="protein sequence ID" value="SFW54659.1"/>
    <property type="molecule type" value="Genomic_DNA"/>
</dbReference>
<evidence type="ECO:0000256" key="1">
    <source>
        <dbReference type="ARBA" id="ARBA00004651"/>
    </source>
</evidence>
<evidence type="ECO:0000256" key="2">
    <source>
        <dbReference type="ARBA" id="ARBA00022448"/>
    </source>
</evidence>
<evidence type="ECO:0000256" key="9">
    <source>
        <dbReference type="ARBA" id="ARBA00031636"/>
    </source>
</evidence>
<feature type="transmembrane region" description="Helical" evidence="10">
    <location>
        <begin position="191"/>
        <end position="214"/>
    </location>
</feature>
<evidence type="ECO:0000256" key="8">
    <source>
        <dbReference type="ARBA" id="ARBA00023136"/>
    </source>
</evidence>
<comment type="caution">
    <text evidence="11">The sequence shown here is derived from an EMBL/GenBank/DDBJ whole genome shotgun (WGS) entry which is preliminary data.</text>
</comment>
<evidence type="ECO:0000256" key="6">
    <source>
        <dbReference type="ARBA" id="ARBA00022989"/>
    </source>
</evidence>
<gene>
    <name evidence="11" type="ORF">SAMN02910291_01780</name>
</gene>
<dbReference type="PANTHER" id="PTHR43298">
    <property type="entry name" value="MULTIDRUG RESISTANCE PROTEIN NORM-RELATED"/>
    <property type="match status" value="1"/>
</dbReference>
<keyword evidence="5 10" id="KW-0812">Transmembrane</keyword>
<dbReference type="InterPro" id="IPR048279">
    <property type="entry name" value="MdtK-like"/>
</dbReference>
<keyword evidence="4" id="KW-1003">Cell membrane</keyword>
<evidence type="ECO:0000256" key="10">
    <source>
        <dbReference type="SAM" id="Phobius"/>
    </source>
</evidence>
<name>A0AA94HTB9_DESDE</name>
<feature type="transmembrane region" description="Helical" evidence="10">
    <location>
        <begin position="408"/>
        <end position="429"/>
    </location>
</feature>
<comment type="subcellular location">
    <subcellularLocation>
        <location evidence="1">Cell membrane</location>
        <topology evidence="1">Multi-pass membrane protein</topology>
    </subcellularLocation>
</comment>
<feature type="transmembrane region" description="Helical" evidence="10">
    <location>
        <begin position="379"/>
        <end position="401"/>
    </location>
</feature>
<evidence type="ECO:0000256" key="7">
    <source>
        <dbReference type="ARBA" id="ARBA00023065"/>
    </source>
</evidence>